<sequence>MRDLHVSIARAWSLHNQACGVLRQAVRRDRNSYLDSLVKNVSLADLRRPKQFFQQVRKAFPKAASAKKTRFVALPAVELPDGTIASTTEERVQRWRQHFSEQESGTPVNPSEYRHLLAKKDRCSSCTPVTMDAQLLPSLLSLENTILDLKRAKAAGADGLIAELFKVMPAEAARQLFVLHLKCTLSLREPIEYKGGALITIAKKAAAAFGCNQHRSILISSVPGKILHRGIRSRLEPMLSQVSPDLHDGVRAGRGVHTVSLAVRSFQARETKSEPSSPDLQFWQKVAVPLTPRPFFVRYLKGLGSVWISTPPFVATAAGVRPGDPLADIMFAISFSAYVKSVQSALAAANLATVLPASESQAPWEDDGPMQLGPASWADDFAALHDATDSPSLIRLVCEATGVYLSHATANGIQLAFATDKIAAVLPPKASYDAVVLRDPIEGTPYLPVSDAITGKVQQLPVVQAYKHLGGIVTSASTVVPEIHFRHSQATWTLRPLRSPLFGNPSIPLATRRYLLLSLMASKFAFSSATLEYHVAGHFRLRARLYTSLFRVLLPRAALAGKLHSFTVLHRAGVCTPPLALAKARGSLLLRIVEHGPTASSVCCGCNGKPTPTDLGSGSCTVT</sequence>
<gene>
    <name evidence="1" type="ORF">AK812_SmicGene8086</name>
</gene>
<keyword evidence="2" id="KW-1185">Reference proteome</keyword>
<protein>
    <submittedName>
        <fullName evidence="1">Uncharacterized protein</fullName>
    </submittedName>
</protein>
<dbReference type="Proteomes" id="UP000186817">
    <property type="component" value="Unassembled WGS sequence"/>
</dbReference>
<evidence type="ECO:0000313" key="2">
    <source>
        <dbReference type="Proteomes" id="UP000186817"/>
    </source>
</evidence>
<proteinExistence type="predicted"/>
<accession>A0A1Q9EM00</accession>
<dbReference type="AlphaFoldDB" id="A0A1Q9EM00"/>
<evidence type="ECO:0000313" key="1">
    <source>
        <dbReference type="EMBL" id="OLQ08408.1"/>
    </source>
</evidence>
<comment type="caution">
    <text evidence="1">The sequence shown here is derived from an EMBL/GenBank/DDBJ whole genome shotgun (WGS) entry which is preliminary data.</text>
</comment>
<dbReference type="EMBL" id="LSRX01000118">
    <property type="protein sequence ID" value="OLQ08408.1"/>
    <property type="molecule type" value="Genomic_DNA"/>
</dbReference>
<organism evidence="1 2">
    <name type="scientific">Symbiodinium microadriaticum</name>
    <name type="common">Dinoflagellate</name>
    <name type="synonym">Zooxanthella microadriatica</name>
    <dbReference type="NCBI Taxonomy" id="2951"/>
    <lineage>
        <taxon>Eukaryota</taxon>
        <taxon>Sar</taxon>
        <taxon>Alveolata</taxon>
        <taxon>Dinophyceae</taxon>
        <taxon>Suessiales</taxon>
        <taxon>Symbiodiniaceae</taxon>
        <taxon>Symbiodinium</taxon>
    </lineage>
</organism>
<dbReference type="OrthoDB" id="8048764at2759"/>
<reference evidence="1 2" key="1">
    <citation type="submission" date="2016-02" db="EMBL/GenBank/DDBJ databases">
        <title>Genome analysis of coral dinoflagellate symbionts highlights evolutionary adaptations to a symbiotic lifestyle.</title>
        <authorList>
            <person name="Aranda M."/>
            <person name="Li Y."/>
            <person name="Liew Y.J."/>
            <person name="Baumgarten S."/>
            <person name="Simakov O."/>
            <person name="Wilson M."/>
            <person name="Piel J."/>
            <person name="Ashoor H."/>
            <person name="Bougouffa S."/>
            <person name="Bajic V.B."/>
            <person name="Ryu T."/>
            <person name="Ravasi T."/>
            <person name="Bayer T."/>
            <person name="Micklem G."/>
            <person name="Kim H."/>
            <person name="Bhak J."/>
            <person name="Lajeunesse T.C."/>
            <person name="Voolstra C.R."/>
        </authorList>
    </citation>
    <scope>NUCLEOTIDE SEQUENCE [LARGE SCALE GENOMIC DNA]</scope>
    <source>
        <strain evidence="1 2">CCMP2467</strain>
    </source>
</reference>
<name>A0A1Q9EM00_SYMMI</name>